<evidence type="ECO:0000313" key="1">
    <source>
        <dbReference type="EMBL" id="GEQ77391.1"/>
    </source>
</evidence>
<sequence length="72" mass="7789">MTDIELIAHHGGPAKFARLLGLTGAKGVRRVCNWKKRGIPAAVKVAFPTVFRLQFWPELASQPPSGQEAAHG</sequence>
<gene>
    <name evidence="1" type="ORF">CTTA_4396</name>
</gene>
<organism evidence="1 2">
    <name type="scientific">Comamonas testosteroni</name>
    <name type="common">Pseudomonas testosteroni</name>
    <dbReference type="NCBI Taxonomy" id="285"/>
    <lineage>
        <taxon>Bacteria</taxon>
        <taxon>Pseudomonadati</taxon>
        <taxon>Pseudomonadota</taxon>
        <taxon>Betaproteobacteria</taxon>
        <taxon>Burkholderiales</taxon>
        <taxon>Comamonadaceae</taxon>
        <taxon>Comamonas</taxon>
    </lineage>
</organism>
<proteinExistence type="predicted"/>
<dbReference type="AlphaFoldDB" id="A0A5A7MKE7"/>
<name>A0A5A7MKE7_COMTE</name>
<evidence type="ECO:0000313" key="2">
    <source>
        <dbReference type="Proteomes" id="UP000323105"/>
    </source>
</evidence>
<comment type="caution">
    <text evidence="1">The sequence shown here is derived from an EMBL/GenBank/DDBJ whole genome shotgun (WGS) entry which is preliminary data.</text>
</comment>
<protein>
    <submittedName>
        <fullName evidence="1">Uncharacterized protein</fullName>
    </submittedName>
</protein>
<dbReference type="Proteomes" id="UP000323105">
    <property type="component" value="Unassembled WGS sequence"/>
</dbReference>
<reference evidence="1 2" key="1">
    <citation type="journal article" date="2019" name="Microbiol. Resour. Announc.">
        <title>Draft Genome Sequence of Comamonas testosteroni TA441, a Bacterium That Has a Cryptic Phenol Degradation Gene Cluster.</title>
        <authorList>
            <person name="Arai H."/>
            <person name="Ishii M."/>
        </authorList>
    </citation>
    <scope>NUCLEOTIDE SEQUENCE [LARGE SCALE GENOMIC DNA]</scope>
    <source>
        <strain evidence="1 2">TA441</strain>
    </source>
</reference>
<dbReference type="EMBL" id="BKBW01000012">
    <property type="protein sequence ID" value="GEQ77391.1"/>
    <property type="molecule type" value="Genomic_DNA"/>
</dbReference>
<accession>A0A5A7MKE7</accession>
<dbReference type="RefSeq" id="WP_149356804.1">
    <property type="nucleotide sequence ID" value="NZ_BKBW01000012.1"/>
</dbReference>